<comment type="caution">
    <text evidence="1">The sequence shown here is derived from an EMBL/GenBank/DDBJ whole genome shotgun (WGS) entry which is preliminary data.</text>
</comment>
<accession>A0A225DXT1</accession>
<evidence type="ECO:0000313" key="1">
    <source>
        <dbReference type="EMBL" id="OWK45763.1"/>
    </source>
</evidence>
<dbReference type="AlphaFoldDB" id="A0A225DXT1"/>
<gene>
    <name evidence="1" type="ORF">FRUB_02094</name>
</gene>
<name>A0A225DXT1_9BACT</name>
<reference evidence="2" key="1">
    <citation type="submission" date="2017-06" db="EMBL/GenBank/DDBJ databases">
        <title>Genome analysis of Fimbriiglobus ruber SP5, the first member of the order Planctomycetales with confirmed chitinolytic capability.</title>
        <authorList>
            <person name="Ravin N.V."/>
            <person name="Rakitin A.L."/>
            <person name="Ivanova A.A."/>
            <person name="Beletsky A.V."/>
            <person name="Kulichevskaya I.S."/>
            <person name="Mardanov A.V."/>
            <person name="Dedysh S.N."/>
        </authorList>
    </citation>
    <scope>NUCLEOTIDE SEQUENCE [LARGE SCALE GENOMIC DNA]</scope>
    <source>
        <strain evidence="2">SP5</strain>
    </source>
</reference>
<proteinExistence type="predicted"/>
<sequence>MNTDSGVNVIVFEVLISRRLQPMLGECSTRVTDGLRKVWGELAAGFDLRPANVRRVYSQWEPTPEDRAFLASEFPPAVRVSYSFRRPPCRREWGRPTEEFVRAVDAFERALEEHERAANGGAKVGAQGRPWWQYWHWPGEGNNPFIGKPD</sequence>
<dbReference type="EMBL" id="NIDE01000002">
    <property type="protein sequence ID" value="OWK45763.1"/>
    <property type="molecule type" value="Genomic_DNA"/>
</dbReference>
<dbReference type="Proteomes" id="UP000214646">
    <property type="component" value="Unassembled WGS sequence"/>
</dbReference>
<dbReference type="RefSeq" id="WP_088253447.1">
    <property type="nucleotide sequence ID" value="NZ_NIDE01000002.1"/>
</dbReference>
<protein>
    <submittedName>
        <fullName evidence="1">Uncharacterized protein</fullName>
    </submittedName>
</protein>
<organism evidence="1 2">
    <name type="scientific">Fimbriiglobus ruber</name>
    <dbReference type="NCBI Taxonomy" id="1908690"/>
    <lineage>
        <taxon>Bacteria</taxon>
        <taxon>Pseudomonadati</taxon>
        <taxon>Planctomycetota</taxon>
        <taxon>Planctomycetia</taxon>
        <taxon>Gemmatales</taxon>
        <taxon>Gemmataceae</taxon>
        <taxon>Fimbriiglobus</taxon>
    </lineage>
</organism>
<dbReference type="OrthoDB" id="4515757at2"/>
<keyword evidence="2" id="KW-1185">Reference proteome</keyword>
<evidence type="ECO:0000313" key="2">
    <source>
        <dbReference type="Proteomes" id="UP000214646"/>
    </source>
</evidence>